<keyword evidence="3" id="KW-1185">Reference proteome</keyword>
<dbReference type="RefSeq" id="WP_086575473.1">
    <property type="nucleotide sequence ID" value="NZ_JAFMOF010000005.1"/>
</dbReference>
<dbReference type="EMBL" id="JAFMOF010000005">
    <property type="protein sequence ID" value="MBO0656752.1"/>
    <property type="molecule type" value="Genomic_DNA"/>
</dbReference>
<organism evidence="2 3">
    <name type="scientific">Streptomyces triculaminicus</name>
    <dbReference type="NCBI Taxonomy" id="2816232"/>
    <lineage>
        <taxon>Bacteria</taxon>
        <taxon>Bacillati</taxon>
        <taxon>Actinomycetota</taxon>
        <taxon>Actinomycetes</taxon>
        <taxon>Kitasatosporales</taxon>
        <taxon>Streptomycetaceae</taxon>
        <taxon>Streptomyces</taxon>
    </lineage>
</organism>
<dbReference type="Proteomes" id="UP000664781">
    <property type="component" value="Unassembled WGS sequence"/>
</dbReference>
<evidence type="ECO:0000256" key="1">
    <source>
        <dbReference type="ARBA" id="ARBA00022649"/>
    </source>
</evidence>
<reference evidence="2" key="1">
    <citation type="submission" date="2021-03" db="EMBL/GenBank/DDBJ databases">
        <title>Streptomyces strains.</title>
        <authorList>
            <person name="Lund M.B."/>
            <person name="Toerring T."/>
        </authorList>
    </citation>
    <scope>NUCLEOTIDE SEQUENCE</scope>
    <source>
        <strain evidence="2">JCM 4242</strain>
    </source>
</reference>
<dbReference type="InterPro" id="IPR007712">
    <property type="entry name" value="RelE/ParE_toxin"/>
</dbReference>
<proteinExistence type="predicted"/>
<dbReference type="Gene3D" id="3.30.2310.20">
    <property type="entry name" value="RelE-like"/>
    <property type="match status" value="1"/>
</dbReference>
<dbReference type="SUPFAM" id="SSF143011">
    <property type="entry name" value="RelE-like"/>
    <property type="match status" value="1"/>
</dbReference>
<dbReference type="InterPro" id="IPR035093">
    <property type="entry name" value="RelE/ParE_toxin_dom_sf"/>
</dbReference>
<dbReference type="Pfam" id="PF05016">
    <property type="entry name" value="ParE_toxin"/>
    <property type="match status" value="1"/>
</dbReference>
<name>A0A939FVK6_9ACTN</name>
<comment type="caution">
    <text evidence="2">The sequence shown here is derived from an EMBL/GenBank/DDBJ whole genome shotgun (WGS) entry which is preliminary data.</text>
</comment>
<keyword evidence="1" id="KW-1277">Toxin-antitoxin system</keyword>
<accession>A0A939FVK6</accession>
<sequence>MRYTLIWANDTARKLRELRQRDGNAVKPFHDAINGLVRDPRPSAAVRMGGTTSYRLHIGKYRALYEISDSKVSVTVLMIGNTPVR</sequence>
<evidence type="ECO:0000313" key="2">
    <source>
        <dbReference type="EMBL" id="MBO0656752.1"/>
    </source>
</evidence>
<protein>
    <submittedName>
        <fullName evidence="2">Type II toxin-antitoxin system RelE/ParE family toxin</fullName>
    </submittedName>
</protein>
<evidence type="ECO:0000313" key="3">
    <source>
        <dbReference type="Proteomes" id="UP000664781"/>
    </source>
</evidence>
<gene>
    <name evidence="2" type="ORF">J1792_29610</name>
</gene>
<dbReference type="AlphaFoldDB" id="A0A939FVK6"/>